<dbReference type="AlphaFoldDB" id="A0AAN7MFB5"/>
<comment type="caution">
    <text evidence="1">The sequence shown here is derived from an EMBL/GenBank/DDBJ whole genome shotgun (WGS) entry which is preliminary data.</text>
</comment>
<keyword evidence="2" id="KW-1185">Reference proteome</keyword>
<dbReference type="Proteomes" id="UP001346149">
    <property type="component" value="Unassembled WGS sequence"/>
</dbReference>
<proteinExistence type="predicted"/>
<sequence length="87" mass="9674">MRFHEPHHKTTNVGVGEDFIPKVEGAAGQHPRRFHIADSSSQLAKDDIFLAPGNQQETVTTGSIGWRVVLKHSKKLITKTNNQTCAR</sequence>
<evidence type="ECO:0000313" key="2">
    <source>
        <dbReference type="Proteomes" id="UP001346149"/>
    </source>
</evidence>
<reference evidence="1 2" key="1">
    <citation type="journal article" date="2023" name="Hortic Res">
        <title>Pangenome of water caltrop reveals structural variations and asymmetric subgenome divergence after allopolyploidization.</title>
        <authorList>
            <person name="Zhang X."/>
            <person name="Chen Y."/>
            <person name="Wang L."/>
            <person name="Yuan Y."/>
            <person name="Fang M."/>
            <person name="Shi L."/>
            <person name="Lu R."/>
            <person name="Comes H.P."/>
            <person name="Ma Y."/>
            <person name="Chen Y."/>
            <person name="Huang G."/>
            <person name="Zhou Y."/>
            <person name="Zheng Z."/>
            <person name="Qiu Y."/>
        </authorList>
    </citation>
    <scope>NUCLEOTIDE SEQUENCE [LARGE SCALE GENOMIC DNA]</scope>
    <source>
        <strain evidence="1">F231</strain>
    </source>
</reference>
<name>A0AAN7MFB5_TRANT</name>
<evidence type="ECO:0000313" key="1">
    <source>
        <dbReference type="EMBL" id="KAK4804284.1"/>
    </source>
</evidence>
<accession>A0AAN7MFB5</accession>
<dbReference type="EMBL" id="JAXQNO010000001">
    <property type="protein sequence ID" value="KAK4804284.1"/>
    <property type="molecule type" value="Genomic_DNA"/>
</dbReference>
<organism evidence="1 2">
    <name type="scientific">Trapa natans</name>
    <name type="common">Water chestnut</name>
    <dbReference type="NCBI Taxonomy" id="22666"/>
    <lineage>
        <taxon>Eukaryota</taxon>
        <taxon>Viridiplantae</taxon>
        <taxon>Streptophyta</taxon>
        <taxon>Embryophyta</taxon>
        <taxon>Tracheophyta</taxon>
        <taxon>Spermatophyta</taxon>
        <taxon>Magnoliopsida</taxon>
        <taxon>eudicotyledons</taxon>
        <taxon>Gunneridae</taxon>
        <taxon>Pentapetalae</taxon>
        <taxon>rosids</taxon>
        <taxon>malvids</taxon>
        <taxon>Myrtales</taxon>
        <taxon>Lythraceae</taxon>
        <taxon>Trapa</taxon>
    </lineage>
</organism>
<protein>
    <submittedName>
        <fullName evidence="1">Uncharacterized protein</fullName>
    </submittedName>
</protein>
<gene>
    <name evidence="1" type="ORF">SAY86_004101</name>
</gene>